<organism evidence="2 3">
    <name type="scientific">Luteolibacter ambystomatis</name>
    <dbReference type="NCBI Taxonomy" id="2824561"/>
    <lineage>
        <taxon>Bacteria</taxon>
        <taxon>Pseudomonadati</taxon>
        <taxon>Verrucomicrobiota</taxon>
        <taxon>Verrucomicrobiia</taxon>
        <taxon>Verrucomicrobiales</taxon>
        <taxon>Verrucomicrobiaceae</taxon>
        <taxon>Luteolibacter</taxon>
    </lineage>
</organism>
<name>A0A975J2Y5_9BACT</name>
<evidence type="ECO:0000256" key="1">
    <source>
        <dbReference type="SAM" id="MobiDB-lite"/>
    </source>
</evidence>
<protein>
    <submittedName>
        <fullName evidence="2">Uncharacterized protein</fullName>
    </submittedName>
</protein>
<reference evidence="2" key="1">
    <citation type="submission" date="2021-04" db="EMBL/GenBank/DDBJ databases">
        <title>Luteolibacter sp. 32A isolated from the skin of an Anderson's salamander (Ambystoma andersonii).</title>
        <authorList>
            <person name="Spergser J."/>
            <person name="Busse H.-J."/>
        </authorList>
    </citation>
    <scope>NUCLEOTIDE SEQUENCE</scope>
    <source>
        <strain evidence="2">32A</strain>
    </source>
</reference>
<dbReference type="RefSeq" id="WP_211634373.1">
    <property type="nucleotide sequence ID" value="NZ_CP073100.1"/>
</dbReference>
<feature type="region of interest" description="Disordered" evidence="1">
    <location>
        <begin position="37"/>
        <end position="69"/>
    </location>
</feature>
<dbReference type="AlphaFoldDB" id="A0A975J2Y5"/>
<dbReference type="EMBL" id="CP073100">
    <property type="protein sequence ID" value="QUE53029.1"/>
    <property type="molecule type" value="Genomic_DNA"/>
</dbReference>
<dbReference type="Proteomes" id="UP000676169">
    <property type="component" value="Chromosome"/>
</dbReference>
<evidence type="ECO:0000313" key="2">
    <source>
        <dbReference type="EMBL" id="QUE53029.1"/>
    </source>
</evidence>
<feature type="compositionally biased region" description="Polar residues" evidence="1">
    <location>
        <begin position="42"/>
        <end position="53"/>
    </location>
</feature>
<gene>
    <name evidence="2" type="ORF">KBB96_09075</name>
</gene>
<keyword evidence="3" id="KW-1185">Reference proteome</keyword>
<accession>A0A975J2Y5</accession>
<sequence>MKKIYPSLGCGILLAGLVIWGVRIACRDKGVEAEGGAVWNAPSRNPGNTSDVQSPRRDASRKSGPTESWSQFESFLANVSSNPDSTEGGDRAFLVDSVNWNRSQLAKALGQLMADGLEKPGRTEVFGALLYTFSEKDGEGALALYDQAREGSGFDKVLIHRLVLNLADQDPVKATQWVESHKDRLSPAVAGVMLEKIQQKAQR</sequence>
<dbReference type="KEGG" id="lamb:KBB96_09075"/>
<evidence type="ECO:0000313" key="3">
    <source>
        <dbReference type="Proteomes" id="UP000676169"/>
    </source>
</evidence>
<proteinExistence type="predicted"/>